<dbReference type="AlphaFoldDB" id="A0A0A6PBH7"/>
<organism evidence="1 2">
    <name type="scientific">Candidatus Thiomargarita nelsonii</name>
    <dbReference type="NCBI Taxonomy" id="1003181"/>
    <lineage>
        <taxon>Bacteria</taxon>
        <taxon>Pseudomonadati</taxon>
        <taxon>Pseudomonadota</taxon>
        <taxon>Gammaproteobacteria</taxon>
        <taxon>Thiotrichales</taxon>
        <taxon>Thiotrichaceae</taxon>
        <taxon>Thiomargarita</taxon>
    </lineage>
</organism>
<comment type="caution">
    <text evidence="1">The sequence shown here is derived from an EMBL/GenBank/DDBJ whole genome shotgun (WGS) entry which is preliminary data.</text>
</comment>
<protein>
    <submittedName>
        <fullName evidence="1">Uncharacterized protein</fullName>
    </submittedName>
</protein>
<name>A0A0A6PBH7_9GAMM</name>
<gene>
    <name evidence="1" type="ORF">PN36_26480</name>
</gene>
<proteinExistence type="predicted"/>
<evidence type="ECO:0000313" key="1">
    <source>
        <dbReference type="EMBL" id="KHD07702.1"/>
    </source>
</evidence>
<sequence length="94" mass="10875">MLKSYEAIYKNGILRWLDQNPTQPNKELHVLVIIEVNETNTYSSSGQSVENFDPEINEKLQKWRNGNRKKPQGGRLRPLIQGKTVAQRVLEDRG</sequence>
<dbReference type="Proteomes" id="UP000030428">
    <property type="component" value="Unassembled WGS sequence"/>
</dbReference>
<dbReference type="EMBL" id="JSZA02000155">
    <property type="protein sequence ID" value="KHD07702.1"/>
    <property type="molecule type" value="Genomic_DNA"/>
</dbReference>
<accession>A0A0A6PBH7</accession>
<keyword evidence="2" id="KW-1185">Reference proteome</keyword>
<evidence type="ECO:0000313" key="2">
    <source>
        <dbReference type="Proteomes" id="UP000030428"/>
    </source>
</evidence>
<reference evidence="1 2" key="1">
    <citation type="journal article" date="2016" name="Front. Microbiol.">
        <title>Single-Cell (Meta-)Genomics of a Dimorphic Candidatus Thiomargarita nelsonii Reveals Genomic Plasticity.</title>
        <authorList>
            <person name="Flood B.E."/>
            <person name="Fliss P."/>
            <person name="Jones D.S."/>
            <person name="Dick G.J."/>
            <person name="Jain S."/>
            <person name="Kaster A.K."/>
            <person name="Winkel M."/>
            <person name="Mussmann M."/>
            <person name="Bailey J."/>
        </authorList>
    </citation>
    <scope>NUCLEOTIDE SEQUENCE [LARGE SCALE GENOMIC DNA]</scope>
    <source>
        <strain evidence="1">Hydrate Ridge</strain>
    </source>
</reference>